<comment type="caution">
    <text evidence="22">The sequence shown here is derived from an EMBL/GenBank/DDBJ whole genome shotgun (WGS) entry which is preliminary data.</text>
</comment>
<dbReference type="Pfam" id="PF00139">
    <property type="entry name" value="Lectin_legB"/>
    <property type="match status" value="1"/>
</dbReference>
<dbReference type="Proteomes" id="UP001157418">
    <property type="component" value="Unassembled WGS sequence"/>
</dbReference>
<dbReference type="FunFam" id="1.10.510.10:FF:000444">
    <property type="entry name" value="probable L-type lectin-domain containing receptor kinase S.5"/>
    <property type="match status" value="1"/>
</dbReference>
<proteinExistence type="inferred from homology"/>
<keyword evidence="23" id="KW-1185">Reference proteome</keyword>
<keyword evidence="13 18" id="KW-0067">ATP-binding</keyword>
<dbReference type="AlphaFoldDB" id="A0AAU9LJZ9"/>
<dbReference type="Gene3D" id="1.10.510.10">
    <property type="entry name" value="Transferase(Phosphotransferase) domain 1"/>
    <property type="match status" value="1"/>
</dbReference>
<dbReference type="Gene3D" id="2.60.120.200">
    <property type="match status" value="1"/>
</dbReference>
<evidence type="ECO:0000313" key="22">
    <source>
        <dbReference type="EMBL" id="CAH1413761.1"/>
    </source>
</evidence>
<evidence type="ECO:0000256" key="11">
    <source>
        <dbReference type="ARBA" id="ARBA00022741"/>
    </source>
</evidence>
<comment type="subcellular location">
    <subcellularLocation>
        <location evidence="1">Cell membrane</location>
        <topology evidence="1">Single-pass type I membrane protein</topology>
    </subcellularLocation>
</comment>
<keyword evidence="6" id="KW-0723">Serine/threonine-protein kinase</keyword>
<dbReference type="InterPro" id="IPR017441">
    <property type="entry name" value="Protein_kinase_ATP_BS"/>
</dbReference>
<evidence type="ECO:0000256" key="5">
    <source>
        <dbReference type="ARBA" id="ARBA00022475"/>
    </source>
</evidence>
<dbReference type="GO" id="GO:0005524">
    <property type="term" value="F:ATP binding"/>
    <property type="evidence" value="ECO:0007669"/>
    <property type="project" value="UniProtKB-UniRule"/>
</dbReference>
<dbReference type="GO" id="GO:0030246">
    <property type="term" value="F:carbohydrate binding"/>
    <property type="evidence" value="ECO:0007669"/>
    <property type="project" value="UniProtKB-KW"/>
</dbReference>
<sequence>MLTTNVTLLTWYNLKYSRQNIKLEANGNGSFRATTIFLSPSINNSKLSRSYKPTHPPHISISLSPLKSTQSSNPPPSPPPPPPPLQSLHEMGFVPVTLRTTVIFLCFFSAVAKFKTLTRTYPYFNNSMTAEAKAELILQNHAVLSQDALQVTPDSANPLVFGLQNQSGRVMFHQKFKLWDGDVNSDSTVASFTTSFLVNMFPNNGTPGEGLAFLIAPTIDIPENSYGQYLGLTNATTDNQTSNGIVAVELDTVEQSFDINKNHIGLNIHSIRSVVSESLTPKNITLVTGPIPSFENIWVQYNGDEKVIRIYIAKQVGKDDPTPPMPENPIIERKLDLRTTVNQHSYFGFAASTGTLIQLNCVRRWNLTVTYLPEPKGPLMTILLSVGIPVVVGLVALAAYIGYYLYKKRLVDRSQSNILSRLRTLPGMPKEFRFRELKKATNNFDEKRKLGQGGYGVVYKGVLPEDNVEVAVKWFSRESLKGEDDFLAELTIINRLRHRHLVRLLGWCHKNGKLLLVYEYMRKGSLDMHLFTVTGEPLSWALRYKVIVGVASALHYLHYEYDQKVVHRDIKASNIMLDSNFNARLGDFGLARALDNEKTSYAEAEGVLGTVGYIAPECFHTGKATQHSDIYAFGALLIEVVSGQRPGTKINGFQFMVDYVWSLYREGRILEAVDKRIVDDYNTEEANRLLLLGLACSHPIAGERPKTQAIVQMISGALPVPPVPPFKPAFVWPAMMSIDDMSMATSIDTTPLSISQYETDWSPLSRENYSGYTDRSMV</sequence>
<feature type="binding site" evidence="18">
    <location>
        <position position="473"/>
    </location>
    <ligand>
        <name>ATP</name>
        <dbReference type="ChEBI" id="CHEBI:30616"/>
    </ligand>
</feature>
<keyword evidence="15 20" id="KW-0472">Membrane</keyword>
<dbReference type="SMART" id="SM00220">
    <property type="entry name" value="S_TKc"/>
    <property type="match status" value="1"/>
</dbReference>
<dbReference type="InterPro" id="IPR050528">
    <property type="entry name" value="L-type_Lectin-RKs"/>
</dbReference>
<dbReference type="SUPFAM" id="SSF49899">
    <property type="entry name" value="Concanavalin A-like lectins/glucanases"/>
    <property type="match status" value="1"/>
</dbReference>
<dbReference type="PANTHER" id="PTHR27007">
    <property type="match status" value="1"/>
</dbReference>
<evidence type="ECO:0000256" key="6">
    <source>
        <dbReference type="ARBA" id="ARBA00022527"/>
    </source>
</evidence>
<dbReference type="GO" id="GO:0005886">
    <property type="term" value="C:plasma membrane"/>
    <property type="evidence" value="ECO:0007669"/>
    <property type="project" value="UniProtKB-SubCell"/>
</dbReference>
<evidence type="ECO:0000256" key="10">
    <source>
        <dbReference type="ARBA" id="ARBA00022734"/>
    </source>
</evidence>
<evidence type="ECO:0000256" key="19">
    <source>
        <dbReference type="SAM" id="MobiDB-lite"/>
    </source>
</evidence>
<evidence type="ECO:0000256" key="4">
    <source>
        <dbReference type="ARBA" id="ARBA00012513"/>
    </source>
</evidence>
<evidence type="ECO:0000256" key="12">
    <source>
        <dbReference type="ARBA" id="ARBA00022777"/>
    </source>
</evidence>
<keyword evidence="10" id="KW-0430">Lectin</keyword>
<dbReference type="InterPro" id="IPR000719">
    <property type="entry name" value="Prot_kinase_dom"/>
</dbReference>
<evidence type="ECO:0000256" key="1">
    <source>
        <dbReference type="ARBA" id="ARBA00004251"/>
    </source>
</evidence>
<feature type="transmembrane region" description="Helical" evidence="20">
    <location>
        <begin position="382"/>
        <end position="406"/>
    </location>
</feature>
<keyword evidence="14 20" id="KW-1133">Transmembrane helix</keyword>
<keyword evidence="7" id="KW-0808">Transferase</keyword>
<dbReference type="SUPFAM" id="SSF56112">
    <property type="entry name" value="Protein kinase-like (PK-like)"/>
    <property type="match status" value="1"/>
</dbReference>
<gene>
    <name evidence="22" type="ORF">LVIROSA_LOCUS1709</name>
</gene>
<evidence type="ECO:0000256" key="14">
    <source>
        <dbReference type="ARBA" id="ARBA00022989"/>
    </source>
</evidence>
<dbReference type="CDD" id="cd06899">
    <property type="entry name" value="lectin_legume_LecRK_Arcelin_ConA"/>
    <property type="match status" value="1"/>
</dbReference>
<dbReference type="InterPro" id="IPR013320">
    <property type="entry name" value="ConA-like_dom_sf"/>
</dbReference>
<dbReference type="InterPro" id="IPR019825">
    <property type="entry name" value="Lectin_legB_Mn/Ca_BS"/>
</dbReference>
<accession>A0AAU9LJZ9</accession>
<dbReference type="FunFam" id="3.30.200.20:FF:000320">
    <property type="entry name" value="probable L-type lectin-domain containing receptor kinase S.5"/>
    <property type="match status" value="1"/>
</dbReference>
<dbReference type="InterPro" id="IPR011009">
    <property type="entry name" value="Kinase-like_dom_sf"/>
</dbReference>
<keyword evidence="5" id="KW-1003">Cell membrane</keyword>
<comment type="similarity">
    <text evidence="2">In the N-terminal section; belongs to the leguminous lectin family.</text>
</comment>
<evidence type="ECO:0000256" key="2">
    <source>
        <dbReference type="ARBA" id="ARBA00008536"/>
    </source>
</evidence>
<dbReference type="CDD" id="cd14066">
    <property type="entry name" value="STKc_IRAK"/>
    <property type="match status" value="1"/>
</dbReference>
<dbReference type="Gene3D" id="3.30.200.20">
    <property type="entry name" value="Phosphorylase Kinase, domain 1"/>
    <property type="match status" value="1"/>
</dbReference>
<dbReference type="PROSITE" id="PS00107">
    <property type="entry name" value="PROTEIN_KINASE_ATP"/>
    <property type="match status" value="1"/>
</dbReference>
<feature type="compositionally biased region" description="Pro residues" evidence="19">
    <location>
        <begin position="73"/>
        <end position="85"/>
    </location>
</feature>
<keyword evidence="9" id="KW-0732">Signal</keyword>
<keyword evidence="8 20" id="KW-0812">Transmembrane</keyword>
<keyword evidence="17" id="KW-0325">Glycoprotein</keyword>
<dbReference type="InterPro" id="IPR001245">
    <property type="entry name" value="Ser-Thr/Tyr_kinase_cat_dom"/>
</dbReference>
<name>A0AAU9LJZ9_9ASTR</name>
<reference evidence="22 23" key="1">
    <citation type="submission" date="2022-01" db="EMBL/GenBank/DDBJ databases">
        <authorList>
            <person name="Xiong W."/>
            <person name="Schranz E."/>
        </authorList>
    </citation>
    <scope>NUCLEOTIDE SEQUENCE [LARGE SCALE GENOMIC DNA]</scope>
</reference>
<dbReference type="GO" id="GO:0006952">
    <property type="term" value="P:defense response"/>
    <property type="evidence" value="ECO:0007669"/>
    <property type="project" value="UniProtKB-ARBA"/>
</dbReference>
<evidence type="ECO:0000256" key="9">
    <source>
        <dbReference type="ARBA" id="ARBA00022729"/>
    </source>
</evidence>
<comment type="similarity">
    <text evidence="3">In the C-terminal section; belongs to the protein kinase superfamily. Ser/Thr protein kinase family.</text>
</comment>
<dbReference type="Pfam" id="PF07714">
    <property type="entry name" value="PK_Tyr_Ser-Thr"/>
    <property type="match status" value="1"/>
</dbReference>
<organism evidence="22 23">
    <name type="scientific">Lactuca virosa</name>
    <dbReference type="NCBI Taxonomy" id="75947"/>
    <lineage>
        <taxon>Eukaryota</taxon>
        <taxon>Viridiplantae</taxon>
        <taxon>Streptophyta</taxon>
        <taxon>Embryophyta</taxon>
        <taxon>Tracheophyta</taxon>
        <taxon>Spermatophyta</taxon>
        <taxon>Magnoliopsida</taxon>
        <taxon>eudicotyledons</taxon>
        <taxon>Gunneridae</taxon>
        <taxon>Pentapetalae</taxon>
        <taxon>asterids</taxon>
        <taxon>campanulids</taxon>
        <taxon>Asterales</taxon>
        <taxon>Asteraceae</taxon>
        <taxon>Cichorioideae</taxon>
        <taxon>Cichorieae</taxon>
        <taxon>Lactucinae</taxon>
        <taxon>Lactuca</taxon>
    </lineage>
</organism>
<evidence type="ECO:0000256" key="8">
    <source>
        <dbReference type="ARBA" id="ARBA00022692"/>
    </source>
</evidence>
<evidence type="ECO:0000256" key="17">
    <source>
        <dbReference type="ARBA" id="ARBA00023180"/>
    </source>
</evidence>
<evidence type="ECO:0000256" key="15">
    <source>
        <dbReference type="ARBA" id="ARBA00023136"/>
    </source>
</evidence>
<evidence type="ECO:0000256" key="18">
    <source>
        <dbReference type="PROSITE-ProRule" id="PRU10141"/>
    </source>
</evidence>
<evidence type="ECO:0000256" key="3">
    <source>
        <dbReference type="ARBA" id="ARBA00010217"/>
    </source>
</evidence>
<dbReference type="EMBL" id="CAKMRJ010000001">
    <property type="protein sequence ID" value="CAH1413761.1"/>
    <property type="molecule type" value="Genomic_DNA"/>
</dbReference>
<keyword evidence="16" id="KW-0675">Receptor</keyword>
<evidence type="ECO:0000313" key="23">
    <source>
        <dbReference type="Proteomes" id="UP001157418"/>
    </source>
</evidence>
<evidence type="ECO:0000256" key="20">
    <source>
        <dbReference type="SAM" id="Phobius"/>
    </source>
</evidence>
<keyword evidence="11 18" id="KW-0547">Nucleotide-binding</keyword>
<evidence type="ECO:0000256" key="13">
    <source>
        <dbReference type="ARBA" id="ARBA00022840"/>
    </source>
</evidence>
<keyword evidence="12" id="KW-0418">Kinase</keyword>
<dbReference type="PROSITE" id="PS00307">
    <property type="entry name" value="LECTIN_LEGUME_BETA"/>
    <property type="match status" value="1"/>
</dbReference>
<dbReference type="InterPro" id="IPR008271">
    <property type="entry name" value="Ser/Thr_kinase_AS"/>
</dbReference>
<evidence type="ECO:0000256" key="7">
    <source>
        <dbReference type="ARBA" id="ARBA00022679"/>
    </source>
</evidence>
<dbReference type="GO" id="GO:0004674">
    <property type="term" value="F:protein serine/threonine kinase activity"/>
    <property type="evidence" value="ECO:0007669"/>
    <property type="project" value="UniProtKB-KW"/>
</dbReference>
<dbReference type="EC" id="2.7.11.1" evidence="4"/>
<dbReference type="PROSITE" id="PS50011">
    <property type="entry name" value="PROTEIN_KINASE_DOM"/>
    <property type="match status" value="1"/>
</dbReference>
<evidence type="ECO:0000256" key="16">
    <source>
        <dbReference type="ARBA" id="ARBA00023170"/>
    </source>
</evidence>
<evidence type="ECO:0000259" key="21">
    <source>
        <dbReference type="PROSITE" id="PS50011"/>
    </source>
</evidence>
<dbReference type="PROSITE" id="PS00108">
    <property type="entry name" value="PROTEIN_KINASE_ST"/>
    <property type="match status" value="1"/>
</dbReference>
<protein>
    <recommendedName>
        <fullName evidence="4">non-specific serine/threonine protein kinase</fullName>
        <ecNumber evidence="4">2.7.11.1</ecNumber>
    </recommendedName>
</protein>
<dbReference type="GO" id="GO:0051707">
    <property type="term" value="P:response to other organism"/>
    <property type="evidence" value="ECO:0007669"/>
    <property type="project" value="UniProtKB-ARBA"/>
</dbReference>
<dbReference type="InterPro" id="IPR001220">
    <property type="entry name" value="Legume_lectin_dom"/>
</dbReference>
<feature type="domain" description="Protein kinase" evidence="21">
    <location>
        <begin position="444"/>
        <end position="701"/>
    </location>
</feature>
<feature type="region of interest" description="Disordered" evidence="19">
    <location>
        <begin position="62"/>
        <end position="87"/>
    </location>
</feature>